<accession>A0A067R1L7</accession>
<evidence type="ECO:0000313" key="1">
    <source>
        <dbReference type="EMBL" id="KDR11487.1"/>
    </source>
</evidence>
<proteinExistence type="predicted"/>
<dbReference type="InParanoid" id="A0A067R1L7"/>
<organism evidence="1 2">
    <name type="scientific">Zootermopsis nevadensis</name>
    <name type="common">Dampwood termite</name>
    <dbReference type="NCBI Taxonomy" id="136037"/>
    <lineage>
        <taxon>Eukaryota</taxon>
        <taxon>Metazoa</taxon>
        <taxon>Ecdysozoa</taxon>
        <taxon>Arthropoda</taxon>
        <taxon>Hexapoda</taxon>
        <taxon>Insecta</taxon>
        <taxon>Pterygota</taxon>
        <taxon>Neoptera</taxon>
        <taxon>Polyneoptera</taxon>
        <taxon>Dictyoptera</taxon>
        <taxon>Blattodea</taxon>
        <taxon>Blattoidea</taxon>
        <taxon>Termitoidae</taxon>
        <taxon>Termopsidae</taxon>
        <taxon>Zootermopsis</taxon>
    </lineage>
</organism>
<keyword evidence="2" id="KW-1185">Reference proteome</keyword>
<dbReference type="Proteomes" id="UP000027135">
    <property type="component" value="Unassembled WGS sequence"/>
</dbReference>
<evidence type="ECO:0000313" key="2">
    <source>
        <dbReference type="Proteomes" id="UP000027135"/>
    </source>
</evidence>
<sequence length="74" mass="8757">MRNAKTKENLVAEFETLKQMTVDMGHCLEMLQFVRKDLETLADNLEMLEALNKDWCHSCKEEEKIKNKNNVEKQ</sequence>
<dbReference type="AlphaFoldDB" id="A0A067R1L7"/>
<name>A0A067R1L7_ZOONE</name>
<gene>
    <name evidence="1" type="ORF">L798_14555</name>
</gene>
<protein>
    <submittedName>
        <fullName evidence="1">Uncharacterized protein</fullName>
    </submittedName>
</protein>
<dbReference type="EMBL" id="KK853095">
    <property type="protein sequence ID" value="KDR11487.1"/>
    <property type="molecule type" value="Genomic_DNA"/>
</dbReference>
<reference evidence="1 2" key="1">
    <citation type="journal article" date="2014" name="Nat. Commun.">
        <title>Molecular traces of alternative social organization in a termite genome.</title>
        <authorList>
            <person name="Terrapon N."/>
            <person name="Li C."/>
            <person name="Robertson H.M."/>
            <person name="Ji L."/>
            <person name="Meng X."/>
            <person name="Booth W."/>
            <person name="Chen Z."/>
            <person name="Childers C.P."/>
            <person name="Glastad K.M."/>
            <person name="Gokhale K."/>
            <person name="Gowin J."/>
            <person name="Gronenberg W."/>
            <person name="Hermansen R.A."/>
            <person name="Hu H."/>
            <person name="Hunt B.G."/>
            <person name="Huylmans A.K."/>
            <person name="Khalil S.M."/>
            <person name="Mitchell R.D."/>
            <person name="Munoz-Torres M.C."/>
            <person name="Mustard J.A."/>
            <person name="Pan H."/>
            <person name="Reese J.T."/>
            <person name="Scharf M.E."/>
            <person name="Sun F."/>
            <person name="Vogel H."/>
            <person name="Xiao J."/>
            <person name="Yang W."/>
            <person name="Yang Z."/>
            <person name="Yang Z."/>
            <person name="Zhou J."/>
            <person name="Zhu J."/>
            <person name="Brent C.S."/>
            <person name="Elsik C.G."/>
            <person name="Goodisman M.A."/>
            <person name="Liberles D.A."/>
            <person name="Roe R.M."/>
            <person name="Vargo E.L."/>
            <person name="Vilcinskas A."/>
            <person name="Wang J."/>
            <person name="Bornberg-Bauer E."/>
            <person name="Korb J."/>
            <person name="Zhang G."/>
            <person name="Liebig J."/>
        </authorList>
    </citation>
    <scope>NUCLEOTIDE SEQUENCE [LARGE SCALE GENOMIC DNA]</scope>
    <source>
        <tissue evidence="1">Whole organism</tissue>
    </source>
</reference>